<name>A0A0F9L6V1_9ZZZZ</name>
<dbReference type="EMBL" id="LAZR01006657">
    <property type="protein sequence ID" value="KKM90554.1"/>
    <property type="molecule type" value="Genomic_DNA"/>
</dbReference>
<accession>A0A0F9L6V1</accession>
<reference evidence="1" key="1">
    <citation type="journal article" date="2015" name="Nature">
        <title>Complex archaea that bridge the gap between prokaryotes and eukaryotes.</title>
        <authorList>
            <person name="Spang A."/>
            <person name="Saw J.H."/>
            <person name="Jorgensen S.L."/>
            <person name="Zaremba-Niedzwiedzka K."/>
            <person name="Martijn J."/>
            <person name="Lind A.E."/>
            <person name="van Eijk R."/>
            <person name="Schleper C."/>
            <person name="Guy L."/>
            <person name="Ettema T.J."/>
        </authorList>
    </citation>
    <scope>NUCLEOTIDE SEQUENCE</scope>
</reference>
<proteinExistence type="predicted"/>
<evidence type="ECO:0000313" key="1">
    <source>
        <dbReference type="EMBL" id="KKM90554.1"/>
    </source>
</evidence>
<comment type="caution">
    <text evidence="1">The sequence shown here is derived from an EMBL/GenBank/DDBJ whole genome shotgun (WGS) entry which is preliminary data.</text>
</comment>
<gene>
    <name evidence="1" type="ORF">LCGC14_1237490</name>
</gene>
<dbReference type="AlphaFoldDB" id="A0A0F9L6V1"/>
<protein>
    <submittedName>
        <fullName evidence="1">Uncharacterized protein</fullName>
    </submittedName>
</protein>
<sequence>MVPTVKELKASSNEDIFAHIATYLTKSMTYDHNKKDWVKDMKAMVNELMTDRGLEVDQFVEGIFTALC</sequence>
<organism evidence="1">
    <name type="scientific">marine sediment metagenome</name>
    <dbReference type="NCBI Taxonomy" id="412755"/>
    <lineage>
        <taxon>unclassified sequences</taxon>
        <taxon>metagenomes</taxon>
        <taxon>ecological metagenomes</taxon>
    </lineage>
</organism>